<evidence type="ECO:0000256" key="2">
    <source>
        <dbReference type="ARBA" id="ARBA00022723"/>
    </source>
</evidence>
<comment type="cofactor">
    <cofactor evidence="6">
        <name>Mg(2+)</name>
        <dbReference type="ChEBI" id="CHEBI:18420"/>
    </cofactor>
    <cofactor evidence="6">
        <name>Mn(2+)</name>
        <dbReference type="ChEBI" id="CHEBI:29035"/>
    </cofactor>
    <text evidence="6">Binds 2 divalent metal cations per subunit. Magnesium or manganese.</text>
</comment>
<dbReference type="EMBL" id="FNPC01000006">
    <property type="protein sequence ID" value="SDY55801.1"/>
    <property type="molecule type" value="Genomic_DNA"/>
</dbReference>
<keyword evidence="2 6" id="KW-0479">Metal-binding</keyword>
<evidence type="ECO:0000256" key="4">
    <source>
        <dbReference type="ARBA" id="ARBA00023211"/>
    </source>
</evidence>
<evidence type="ECO:0000256" key="6">
    <source>
        <dbReference type="RuleBase" id="RU003843"/>
    </source>
</evidence>
<keyword evidence="3 6" id="KW-0460">Magnesium</keyword>
<dbReference type="PANTHER" id="PTHR21327">
    <property type="entry name" value="GTP CYCLOHYDROLASE II-RELATED"/>
    <property type="match status" value="1"/>
</dbReference>
<dbReference type="NCBIfam" id="TIGR00506">
    <property type="entry name" value="ribB"/>
    <property type="match status" value="1"/>
</dbReference>
<sequence>MRTDAEAALENALEAFRAGEPVCIHDFADREGETDLVYPARAVTPTAVSRMRNDAGGLICVAVSHRVAEAFELPFLADAIDHPAVDDDPAYDARSSFSLPVNHRETFTGITDVDRARTITELGTAAAAVERDPDAYTAETFAAEFRSPGHVHVLRGAEGLLAERTGHTELGLALAAAAGEPPAVVVCEMMDDETGTAVTPEDAAAYAERQGIPYVEGKTLVEALA</sequence>
<accession>A0A1H3KUK1</accession>
<dbReference type="GO" id="GO:0005829">
    <property type="term" value="C:cytosol"/>
    <property type="evidence" value="ECO:0007669"/>
    <property type="project" value="TreeGrafter"/>
</dbReference>
<dbReference type="OrthoDB" id="25735at2157"/>
<gene>
    <name evidence="7" type="ORF">SAMN05216564_106163</name>
</gene>
<dbReference type="GO" id="GO:0008686">
    <property type="term" value="F:3,4-dihydroxy-2-butanone-4-phosphate synthase activity"/>
    <property type="evidence" value="ECO:0007669"/>
    <property type="project" value="UniProtKB-EC"/>
</dbReference>
<proteinExistence type="inferred from homology"/>
<dbReference type="EC" id="4.1.99.12" evidence="6"/>
<name>A0A1H3KUK1_9EURY</name>
<protein>
    <recommendedName>
        <fullName evidence="6">3,4-dihydroxy-2-butanone 4-phosphate synthase</fullName>
        <shortName evidence="6">DHBP synthase</shortName>
        <ecNumber evidence="6">4.1.99.12</ecNumber>
    </recommendedName>
</protein>
<dbReference type="InterPro" id="IPR017945">
    <property type="entry name" value="DHBP_synth_RibB-like_a/b_dom"/>
</dbReference>
<reference evidence="8" key="1">
    <citation type="submission" date="2016-10" db="EMBL/GenBank/DDBJ databases">
        <authorList>
            <person name="Varghese N."/>
            <person name="Submissions S."/>
        </authorList>
    </citation>
    <scope>NUCLEOTIDE SEQUENCE [LARGE SCALE GENOMIC DNA]</scope>
    <source>
        <strain evidence="8">DC30,IBRC 10041,KCTC 4046</strain>
    </source>
</reference>
<comment type="pathway">
    <text evidence="6">Cofactor biosynthesis; riboflavin biosynthesis; 2-hydroxy-3-oxobutyl phosphate from D-ribulose 5-phosphate: step 1/1.</text>
</comment>
<comment type="similarity">
    <text evidence="6">Belongs to the DHBP synthase family.</text>
</comment>
<evidence type="ECO:0000256" key="3">
    <source>
        <dbReference type="ARBA" id="ARBA00022842"/>
    </source>
</evidence>
<keyword evidence="8" id="KW-1185">Reference proteome</keyword>
<dbReference type="Pfam" id="PF00926">
    <property type="entry name" value="DHBP_synthase"/>
    <property type="match status" value="1"/>
</dbReference>
<dbReference type="InterPro" id="IPR000422">
    <property type="entry name" value="DHBP_synthase_RibB"/>
</dbReference>
<dbReference type="Proteomes" id="UP000199079">
    <property type="component" value="Unassembled WGS sequence"/>
</dbReference>
<keyword evidence="1 6" id="KW-0686">Riboflavin biosynthesis</keyword>
<keyword evidence="4 6" id="KW-0464">Manganese</keyword>
<dbReference type="PANTHER" id="PTHR21327:SF46">
    <property type="entry name" value="3,4-DIHYDROXY-2-BUTANONE 4-PHOSPHATE SYNTHASE"/>
    <property type="match status" value="1"/>
</dbReference>
<comment type="function">
    <text evidence="6">Catalyzes the conversion of D-ribulose 5-phosphate to formate and 3,4-dihydroxy-2-butanone 4-phosphate.</text>
</comment>
<keyword evidence="5 6" id="KW-0456">Lyase</keyword>
<dbReference type="SUPFAM" id="SSF55821">
    <property type="entry name" value="YrdC/RibB"/>
    <property type="match status" value="1"/>
</dbReference>
<dbReference type="Gene3D" id="3.90.870.10">
    <property type="entry name" value="DHBP synthase"/>
    <property type="match status" value="1"/>
</dbReference>
<evidence type="ECO:0000313" key="7">
    <source>
        <dbReference type="EMBL" id="SDY55801.1"/>
    </source>
</evidence>
<dbReference type="UniPathway" id="UPA00275">
    <property type="reaction ID" value="UER00399"/>
</dbReference>
<dbReference type="GO" id="GO:0046872">
    <property type="term" value="F:metal ion binding"/>
    <property type="evidence" value="ECO:0007669"/>
    <property type="project" value="UniProtKB-KW"/>
</dbReference>
<comment type="subunit">
    <text evidence="6">Homodimer.</text>
</comment>
<organism evidence="7 8">
    <name type="scientific">Halopenitus persicus</name>
    <dbReference type="NCBI Taxonomy" id="1048396"/>
    <lineage>
        <taxon>Archaea</taxon>
        <taxon>Methanobacteriati</taxon>
        <taxon>Methanobacteriota</taxon>
        <taxon>Stenosarchaea group</taxon>
        <taxon>Halobacteria</taxon>
        <taxon>Halobacteriales</taxon>
        <taxon>Haloferacaceae</taxon>
        <taxon>Halopenitus</taxon>
    </lineage>
</organism>
<evidence type="ECO:0000256" key="5">
    <source>
        <dbReference type="ARBA" id="ARBA00023239"/>
    </source>
</evidence>
<comment type="catalytic activity">
    <reaction evidence="6">
        <text>D-ribulose 5-phosphate = (2S)-2-hydroxy-3-oxobutyl phosphate + formate + H(+)</text>
        <dbReference type="Rhea" id="RHEA:18457"/>
        <dbReference type="ChEBI" id="CHEBI:15378"/>
        <dbReference type="ChEBI" id="CHEBI:15740"/>
        <dbReference type="ChEBI" id="CHEBI:58121"/>
        <dbReference type="ChEBI" id="CHEBI:58830"/>
        <dbReference type="EC" id="4.1.99.12"/>
    </reaction>
</comment>
<dbReference type="GO" id="GO:0009231">
    <property type="term" value="P:riboflavin biosynthetic process"/>
    <property type="evidence" value="ECO:0007669"/>
    <property type="project" value="UniProtKB-UniPathway"/>
</dbReference>
<dbReference type="RefSeq" id="WP_092733292.1">
    <property type="nucleotide sequence ID" value="NZ_FNPC01000006.1"/>
</dbReference>
<evidence type="ECO:0000256" key="1">
    <source>
        <dbReference type="ARBA" id="ARBA00022619"/>
    </source>
</evidence>
<evidence type="ECO:0000313" key="8">
    <source>
        <dbReference type="Proteomes" id="UP000199079"/>
    </source>
</evidence>
<dbReference type="AlphaFoldDB" id="A0A1H3KUK1"/>